<dbReference type="AlphaFoldDB" id="A0A0A9GXU6"/>
<sequence length="51" mass="5826">MDMFLALLEIFKRDYILQMLNGVPCDPLILYALHLTLFEFDGSIGSFSISI</sequence>
<dbReference type="EMBL" id="GBRH01168081">
    <property type="protein sequence ID" value="JAE29815.1"/>
    <property type="molecule type" value="Transcribed_RNA"/>
</dbReference>
<protein>
    <submittedName>
        <fullName evidence="1">Uncharacterized protein</fullName>
    </submittedName>
</protein>
<proteinExistence type="predicted"/>
<accession>A0A0A9GXU6</accession>
<reference evidence="1" key="1">
    <citation type="submission" date="2014-09" db="EMBL/GenBank/DDBJ databases">
        <authorList>
            <person name="Magalhaes I.L.F."/>
            <person name="Oliveira U."/>
            <person name="Santos F.R."/>
            <person name="Vidigal T.H.D.A."/>
            <person name="Brescovit A.D."/>
            <person name="Santos A.J."/>
        </authorList>
    </citation>
    <scope>NUCLEOTIDE SEQUENCE</scope>
    <source>
        <tissue evidence="1">Shoot tissue taken approximately 20 cm above the soil surface</tissue>
    </source>
</reference>
<organism evidence="1">
    <name type="scientific">Arundo donax</name>
    <name type="common">Giant reed</name>
    <name type="synonym">Donax arundinaceus</name>
    <dbReference type="NCBI Taxonomy" id="35708"/>
    <lineage>
        <taxon>Eukaryota</taxon>
        <taxon>Viridiplantae</taxon>
        <taxon>Streptophyta</taxon>
        <taxon>Embryophyta</taxon>
        <taxon>Tracheophyta</taxon>
        <taxon>Spermatophyta</taxon>
        <taxon>Magnoliopsida</taxon>
        <taxon>Liliopsida</taxon>
        <taxon>Poales</taxon>
        <taxon>Poaceae</taxon>
        <taxon>PACMAD clade</taxon>
        <taxon>Arundinoideae</taxon>
        <taxon>Arundineae</taxon>
        <taxon>Arundo</taxon>
    </lineage>
</organism>
<reference evidence="1" key="2">
    <citation type="journal article" date="2015" name="Data Brief">
        <title>Shoot transcriptome of the giant reed, Arundo donax.</title>
        <authorList>
            <person name="Barrero R.A."/>
            <person name="Guerrero F.D."/>
            <person name="Moolhuijzen P."/>
            <person name="Goolsby J.A."/>
            <person name="Tidwell J."/>
            <person name="Bellgard S.E."/>
            <person name="Bellgard M.I."/>
        </authorList>
    </citation>
    <scope>NUCLEOTIDE SEQUENCE</scope>
    <source>
        <tissue evidence="1">Shoot tissue taken approximately 20 cm above the soil surface</tissue>
    </source>
</reference>
<name>A0A0A9GXU6_ARUDO</name>
<evidence type="ECO:0000313" key="1">
    <source>
        <dbReference type="EMBL" id="JAE29815.1"/>
    </source>
</evidence>